<keyword evidence="2" id="KW-1185">Reference proteome</keyword>
<name>A0AAD8LFD3_TARER</name>
<evidence type="ECO:0000313" key="1">
    <source>
        <dbReference type="EMBL" id="KAK1441194.1"/>
    </source>
</evidence>
<evidence type="ECO:0000313" key="2">
    <source>
        <dbReference type="Proteomes" id="UP001229421"/>
    </source>
</evidence>
<dbReference type="EMBL" id="JAUHHV010000001">
    <property type="protein sequence ID" value="KAK1441194.1"/>
    <property type="molecule type" value="Genomic_DNA"/>
</dbReference>
<protein>
    <submittedName>
        <fullName evidence="1">Uncharacterized protein</fullName>
    </submittedName>
</protein>
<proteinExistence type="predicted"/>
<sequence>MVNSSGSLSEVYMFESCPRLISLCRSKKKPSSYKNPIAKLTDKPQRKISLPQSYPTTILQFSSSFSFSFSFSGYYFFTISPITTSLAESSICH</sequence>
<accession>A0AAD8LFD3</accession>
<organism evidence="1 2">
    <name type="scientific">Tagetes erecta</name>
    <name type="common">African marigold</name>
    <dbReference type="NCBI Taxonomy" id="13708"/>
    <lineage>
        <taxon>Eukaryota</taxon>
        <taxon>Viridiplantae</taxon>
        <taxon>Streptophyta</taxon>
        <taxon>Embryophyta</taxon>
        <taxon>Tracheophyta</taxon>
        <taxon>Spermatophyta</taxon>
        <taxon>Magnoliopsida</taxon>
        <taxon>eudicotyledons</taxon>
        <taxon>Gunneridae</taxon>
        <taxon>Pentapetalae</taxon>
        <taxon>asterids</taxon>
        <taxon>campanulids</taxon>
        <taxon>Asterales</taxon>
        <taxon>Asteraceae</taxon>
        <taxon>Asteroideae</taxon>
        <taxon>Heliantheae alliance</taxon>
        <taxon>Tageteae</taxon>
        <taxon>Tagetes</taxon>
    </lineage>
</organism>
<reference evidence="1" key="1">
    <citation type="journal article" date="2023" name="bioRxiv">
        <title>Improved chromosome-level genome assembly for marigold (Tagetes erecta).</title>
        <authorList>
            <person name="Jiang F."/>
            <person name="Yuan L."/>
            <person name="Wang S."/>
            <person name="Wang H."/>
            <person name="Xu D."/>
            <person name="Wang A."/>
            <person name="Fan W."/>
        </authorList>
    </citation>
    <scope>NUCLEOTIDE SEQUENCE</scope>
    <source>
        <strain evidence="1">WSJ</strain>
        <tissue evidence="1">Leaf</tissue>
    </source>
</reference>
<comment type="caution">
    <text evidence="1">The sequence shown here is derived from an EMBL/GenBank/DDBJ whole genome shotgun (WGS) entry which is preliminary data.</text>
</comment>
<dbReference type="Proteomes" id="UP001229421">
    <property type="component" value="Unassembled WGS sequence"/>
</dbReference>
<gene>
    <name evidence="1" type="ORF">QVD17_07035</name>
</gene>
<dbReference type="AlphaFoldDB" id="A0AAD8LFD3"/>